<feature type="transmembrane region" description="Helical" evidence="8">
    <location>
        <begin position="114"/>
        <end position="133"/>
    </location>
</feature>
<evidence type="ECO:0000256" key="7">
    <source>
        <dbReference type="ARBA" id="ARBA00023136"/>
    </source>
</evidence>
<evidence type="ECO:0000256" key="1">
    <source>
        <dbReference type="ARBA" id="ARBA00004651"/>
    </source>
</evidence>
<keyword evidence="13" id="KW-1185">Reference proteome</keyword>
<sequence>MITEEKMDNDSIKAQKYLGSRGFVIFIAFLSAFVPLSTDLYLPALPRMVESFQTTIGLLNMTLILFFIFYAVGMLLWGPLSDKYGRRPILLTGLSIYTLSSTLCALAGSVHMLIIFRILQAIGSGAVVSVSVATIKDSYNGRKRVAILAVVQSMAMLAPVIAPVIGAVILKLFSWHGVFWILSIVGVIALIGGILMQETIPSHSNENIFRTVARIGVVIKNPRYTVLLVIFAIQMLPLLAYISVSSYIYIDGFGLSEQVYSYFYAFNAIFSVLAPLFYMRISTYCKNTLIIMTSFAIIIISGILIITIGRFSPWLFALSILPATLGGNIIRPPSTNLILEQQQSDTGTASSLMSFSYTIMGSIGMMLISLSSGNRIFTMGFMYIIIGGISLIGWVLVQKKAFINNI</sequence>
<dbReference type="PROSITE" id="PS50850">
    <property type="entry name" value="MFS"/>
    <property type="match status" value="1"/>
</dbReference>
<feature type="transmembrane region" description="Helical" evidence="8">
    <location>
        <begin position="175"/>
        <end position="196"/>
    </location>
</feature>
<dbReference type="Gene3D" id="1.20.1720.10">
    <property type="entry name" value="Multidrug resistance protein D"/>
    <property type="match status" value="1"/>
</dbReference>
<feature type="transmembrane region" description="Helical" evidence="8">
    <location>
        <begin position="89"/>
        <end position="108"/>
    </location>
</feature>
<dbReference type="SUPFAM" id="SSF103473">
    <property type="entry name" value="MFS general substrate transporter"/>
    <property type="match status" value="1"/>
</dbReference>
<feature type="transmembrane region" description="Helical" evidence="8">
    <location>
        <begin position="288"/>
        <end position="308"/>
    </location>
</feature>
<dbReference type="KEGG" id="cpat:CLPA_c38870"/>
<accession>A0A0H3JBL2</accession>
<dbReference type="CDD" id="cd17320">
    <property type="entry name" value="MFS_MdfA_MDR_like"/>
    <property type="match status" value="1"/>
</dbReference>
<feature type="domain" description="Major facilitator superfamily (MFS) profile" evidence="9">
    <location>
        <begin position="23"/>
        <end position="405"/>
    </location>
</feature>
<dbReference type="AlphaFoldDB" id="A0A0H3JBL2"/>
<evidence type="ECO:0000313" key="12">
    <source>
        <dbReference type="Proteomes" id="UP000028042"/>
    </source>
</evidence>
<keyword evidence="4 8" id="KW-1003">Cell membrane</keyword>
<dbReference type="KEGG" id="cpae:CPAST_c38870"/>
<feature type="transmembrane region" description="Helical" evidence="8">
    <location>
        <begin position="145"/>
        <end position="169"/>
    </location>
</feature>
<dbReference type="InterPro" id="IPR036259">
    <property type="entry name" value="MFS_trans_sf"/>
</dbReference>
<keyword evidence="7 8" id="KW-0472">Membrane</keyword>
<dbReference type="PANTHER" id="PTHR23502:SF132">
    <property type="entry name" value="POLYAMINE TRANSPORTER 2-RELATED"/>
    <property type="match status" value="1"/>
</dbReference>
<dbReference type="RefSeq" id="WP_003445245.1">
    <property type="nucleotide sequence ID" value="NZ_ANZB01000006.1"/>
</dbReference>
<dbReference type="GO" id="GO:0005886">
    <property type="term" value="C:plasma membrane"/>
    <property type="evidence" value="ECO:0007669"/>
    <property type="project" value="UniProtKB-SubCell"/>
</dbReference>
<evidence type="ECO:0000256" key="8">
    <source>
        <dbReference type="RuleBase" id="RU365088"/>
    </source>
</evidence>
<dbReference type="InterPro" id="IPR011701">
    <property type="entry name" value="MFS"/>
</dbReference>
<reference evidence="10 13" key="1">
    <citation type="journal article" date="2015" name="Genome Announc.">
        <title>Complete Genome Sequence of the Nitrogen-Fixing and Solvent-Producing Clostridium pasteurianum DSM 525.</title>
        <authorList>
            <person name="Poehlein A."/>
            <person name="Grosse-Honebrink A."/>
            <person name="Zhang Y."/>
            <person name="Minton N.P."/>
            <person name="Daniel R."/>
        </authorList>
    </citation>
    <scope>NUCLEOTIDE SEQUENCE [LARGE SCALE GENOMIC DNA]</scope>
    <source>
        <strain evidence="10">DSM 525</strain>
        <strain evidence="13">DSM 525 / ATCC 6013</strain>
    </source>
</reference>
<dbReference type="PATRIC" id="fig|1262449.3.peg.2238"/>
<keyword evidence="5 8" id="KW-0812">Transmembrane</keyword>
<dbReference type="GeneID" id="93075969"/>
<dbReference type="GO" id="GO:1990961">
    <property type="term" value="P:xenobiotic detoxification by transmembrane export across the plasma membrane"/>
    <property type="evidence" value="ECO:0007669"/>
    <property type="project" value="InterPro"/>
</dbReference>
<gene>
    <name evidence="10" type="primary">bcr</name>
    <name evidence="10" type="ORF">CLPA_c38870</name>
    <name evidence="11" type="ORF">CP6013_03318</name>
</gene>
<protein>
    <recommendedName>
        <fullName evidence="8">Bcr/CflA family efflux transporter</fullName>
    </recommendedName>
</protein>
<feature type="transmembrane region" description="Helical" evidence="8">
    <location>
        <begin position="58"/>
        <end position="77"/>
    </location>
</feature>
<dbReference type="EMBL" id="CP009268">
    <property type="protein sequence ID" value="AJA53913.1"/>
    <property type="molecule type" value="Genomic_DNA"/>
</dbReference>
<dbReference type="PANTHER" id="PTHR23502">
    <property type="entry name" value="MAJOR FACILITATOR SUPERFAMILY"/>
    <property type="match status" value="1"/>
</dbReference>
<feature type="transmembrane region" description="Helical" evidence="8">
    <location>
        <begin position="21"/>
        <end position="38"/>
    </location>
</feature>
<dbReference type="Pfam" id="PF07690">
    <property type="entry name" value="MFS_1"/>
    <property type="match status" value="1"/>
</dbReference>
<evidence type="ECO:0000313" key="11">
    <source>
        <dbReference type="EMBL" id="KRU14062.1"/>
    </source>
</evidence>
<feature type="transmembrane region" description="Helical" evidence="8">
    <location>
        <begin position="224"/>
        <end position="250"/>
    </location>
</feature>
<feature type="transmembrane region" description="Helical" evidence="8">
    <location>
        <begin position="262"/>
        <end position="281"/>
    </location>
</feature>
<feature type="transmembrane region" description="Helical" evidence="8">
    <location>
        <begin position="376"/>
        <end position="397"/>
    </location>
</feature>
<evidence type="ECO:0000256" key="2">
    <source>
        <dbReference type="ARBA" id="ARBA00006236"/>
    </source>
</evidence>
<comment type="subcellular location">
    <subcellularLocation>
        <location evidence="1 8">Cell membrane</location>
        <topology evidence="1 8">Multi-pass membrane protein</topology>
    </subcellularLocation>
</comment>
<organism evidence="10 13">
    <name type="scientific">Clostridium pasteurianum DSM 525 = ATCC 6013</name>
    <dbReference type="NCBI Taxonomy" id="1262449"/>
    <lineage>
        <taxon>Bacteria</taxon>
        <taxon>Bacillati</taxon>
        <taxon>Bacillota</taxon>
        <taxon>Clostridia</taxon>
        <taxon>Eubacteriales</taxon>
        <taxon>Clostridiaceae</taxon>
        <taxon>Clostridium</taxon>
    </lineage>
</organism>
<dbReference type="InterPro" id="IPR004812">
    <property type="entry name" value="Efflux_drug-R_Bcr/CmlA"/>
</dbReference>
<evidence type="ECO:0000313" key="10">
    <source>
        <dbReference type="EMBL" id="AJA53913.1"/>
    </source>
</evidence>
<reference evidence="11" key="2">
    <citation type="submission" date="2015-10" db="EMBL/GenBank/DDBJ databases">
        <title>Improved Draft Genome Sequence of Clostridium pasteurianum Strain ATCC 6013 (DSM 525) Using a Hybrid Next-Generation Sequencing Approach.</title>
        <authorList>
            <person name="Pyne M.E."/>
            <person name="Utturkar S.M."/>
            <person name="Brown S.D."/>
            <person name="Moo-Young M."/>
            <person name="Chung D.A."/>
            <person name="Chou P.C."/>
        </authorList>
    </citation>
    <scope>NUCLEOTIDE SEQUENCE</scope>
    <source>
        <strain evidence="11">ATCC 6013</strain>
    </source>
</reference>
<evidence type="ECO:0000256" key="3">
    <source>
        <dbReference type="ARBA" id="ARBA00022448"/>
    </source>
</evidence>
<dbReference type="Proteomes" id="UP000030905">
    <property type="component" value="Chromosome"/>
</dbReference>
<dbReference type="NCBIfam" id="TIGR00710">
    <property type="entry name" value="efflux_Bcr_CflA"/>
    <property type="match status" value="1"/>
</dbReference>
<reference evidence="11 12" key="3">
    <citation type="journal article" name="Genome Announc.">
        <title>Improved Draft Genome Sequence of Clostridium pasteurianum Strain ATCC 6013 (DSM 525) Using a Hybrid Next-Generation Sequencing Approach.</title>
        <authorList>
            <person name="Pyne M.E."/>
            <person name="Utturkar S."/>
            <person name="Brown S.D."/>
            <person name="Moo-Young M."/>
            <person name="Chung D.A."/>
            <person name="Chou C.P."/>
        </authorList>
    </citation>
    <scope>NUCLEOTIDE SEQUENCE [LARGE SCALE GENOMIC DNA]</scope>
    <source>
        <strain evidence="11 12">ATCC 6013</strain>
    </source>
</reference>
<evidence type="ECO:0000256" key="4">
    <source>
        <dbReference type="ARBA" id="ARBA00022475"/>
    </source>
</evidence>
<dbReference type="InterPro" id="IPR020846">
    <property type="entry name" value="MFS_dom"/>
</dbReference>
<evidence type="ECO:0000256" key="6">
    <source>
        <dbReference type="ARBA" id="ARBA00022989"/>
    </source>
</evidence>
<keyword evidence="3 8" id="KW-0813">Transport</keyword>
<evidence type="ECO:0000256" key="5">
    <source>
        <dbReference type="ARBA" id="ARBA00022692"/>
    </source>
</evidence>
<comment type="caution">
    <text evidence="8">Lacks conserved residue(s) required for the propagation of feature annotation.</text>
</comment>
<keyword evidence="6 8" id="KW-1133">Transmembrane helix</keyword>
<proteinExistence type="inferred from homology"/>
<evidence type="ECO:0000259" key="9">
    <source>
        <dbReference type="PROSITE" id="PS50850"/>
    </source>
</evidence>
<dbReference type="Proteomes" id="UP000028042">
    <property type="component" value="Unassembled WGS sequence"/>
</dbReference>
<name>A0A0H3JBL2_CLOPA</name>
<dbReference type="eggNOG" id="COG2814">
    <property type="taxonomic scope" value="Bacteria"/>
</dbReference>
<evidence type="ECO:0000313" key="13">
    <source>
        <dbReference type="Proteomes" id="UP000030905"/>
    </source>
</evidence>
<dbReference type="GO" id="GO:0042910">
    <property type="term" value="F:xenobiotic transmembrane transporter activity"/>
    <property type="evidence" value="ECO:0007669"/>
    <property type="project" value="InterPro"/>
</dbReference>
<dbReference type="EMBL" id="JPGY02000001">
    <property type="protein sequence ID" value="KRU14062.1"/>
    <property type="molecule type" value="Genomic_DNA"/>
</dbReference>
<comment type="similarity">
    <text evidence="2 8">Belongs to the major facilitator superfamily. Bcr/CmlA family.</text>
</comment>